<evidence type="ECO:0000259" key="5">
    <source>
        <dbReference type="Pfam" id="PF00501"/>
    </source>
</evidence>
<dbReference type="SUPFAM" id="SSF56801">
    <property type="entry name" value="Acetyl-CoA synthetase-like"/>
    <property type="match status" value="1"/>
</dbReference>
<dbReference type="GO" id="GO:0005886">
    <property type="term" value="C:plasma membrane"/>
    <property type="evidence" value="ECO:0007669"/>
    <property type="project" value="TreeGrafter"/>
</dbReference>
<evidence type="ECO:0000256" key="1">
    <source>
        <dbReference type="ARBA" id="ARBA00006432"/>
    </source>
</evidence>
<dbReference type="RefSeq" id="WP_200084848.1">
    <property type="nucleotide sequence ID" value="NZ_CP054706.1"/>
</dbReference>
<dbReference type="EMBL" id="CP054706">
    <property type="protein sequence ID" value="QQK80476.1"/>
    <property type="molecule type" value="Genomic_DNA"/>
</dbReference>
<gene>
    <name evidence="7" type="ORF">HUG20_11600</name>
</gene>
<keyword evidence="2" id="KW-0436">Ligase</keyword>
<organism evidence="7 8">
    <name type="scientific">Salicibibacter cibi</name>
    <dbReference type="NCBI Taxonomy" id="2743001"/>
    <lineage>
        <taxon>Bacteria</taxon>
        <taxon>Bacillati</taxon>
        <taxon>Bacillota</taxon>
        <taxon>Bacilli</taxon>
        <taxon>Bacillales</taxon>
        <taxon>Bacillaceae</taxon>
        <taxon>Salicibibacter</taxon>
    </lineage>
</organism>
<dbReference type="InterPro" id="IPR045851">
    <property type="entry name" value="AMP-bd_C_sf"/>
</dbReference>
<evidence type="ECO:0000256" key="4">
    <source>
        <dbReference type="ARBA" id="ARBA00022840"/>
    </source>
</evidence>
<protein>
    <submittedName>
        <fullName evidence="7">AMP-binding protein</fullName>
    </submittedName>
</protein>
<dbReference type="Pfam" id="PF13193">
    <property type="entry name" value="AMP-binding_C"/>
    <property type="match status" value="1"/>
</dbReference>
<sequence length="576" mass="65551">MSLFETSLNTNEEMVTKKLEQWAEEIGDKTFFYYGEEDQHFSFKQFNEMANSIAHYLQNKGVQKGDRISVFLMNPLVSALSMFGIWKAGAVFSPINFNYKGSLLSYQINDTQPVWLITERRLIPILNEVADDLPPLTALIHDPQPNEHDYQEDVIDIKADHFHVIDFNDTLKGPKTNPYVHLNYWDTANIIYTSGTTGPAKGVKQSYRWIHAYTYSFQQFTTQEDVVYNDLPMYHVGGAFALLARAAFVGSTVAVWDKFSPTDFWNRIEKSGASTAILLDVMIPWLMKAPKTSEDQNNSLNKVYMQPLPQYHHDVAKRFGFDFVFAGFGQTEAGNGFVSVIDELEGVNGTPQELYKGYSYRETLNMAQQLEIEIREGKETLGKGFMGKPSSFLEAIILNEWDEECSAGEVGELAFRPKYPSVLLDEYYNKLEATIKASRNYWFHSGDAAYKDEEGVFYFVDRMGDVIRKKGENVSSYQVEDMLSDHDSVNVSAIFPIPASEGDEDDIVACVVLKEGEHISETELEGWIKVNIPKFMQPSIVRIVSDVPRTATNKIEKFKLKNTILTELQNERGKES</sequence>
<dbReference type="Gene3D" id="3.40.50.12780">
    <property type="entry name" value="N-terminal domain of ligase-like"/>
    <property type="match status" value="1"/>
</dbReference>
<proteinExistence type="inferred from homology"/>
<dbReference type="PANTHER" id="PTHR43107">
    <property type="entry name" value="LONG-CHAIN FATTY ACID TRANSPORT PROTEIN"/>
    <property type="match status" value="1"/>
</dbReference>
<dbReference type="GO" id="GO:0004467">
    <property type="term" value="F:long-chain fatty acid-CoA ligase activity"/>
    <property type="evidence" value="ECO:0007669"/>
    <property type="project" value="TreeGrafter"/>
</dbReference>
<dbReference type="AlphaFoldDB" id="A0A7T6ZBI6"/>
<dbReference type="Proteomes" id="UP000595349">
    <property type="component" value="Chromosome"/>
</dbReference>
<evidence type="ECO:0000256" key="3">
    <source>
        <dbReference type="ARBA" id="ARBA00022741"/>
    </source>
</evidence>
<evidence type="ECO:0000259" key="6">
    <source>
        <dbReference type="Pfam" id="PF13193"/>
    </source>
</evidence>
<feature type="domain" description="AMP-binding enzyme C-terminal" evidence="6">
    <location>
        <begin position="479"/>
        <end position="554"/>
    </location>
</feature>
<dbReference type="KEGG" id="scib:HUG20_11600"/>
<dbReference type="GO" id="GO:0005324">
    <property type="term" value="F:long-chain fatty acid transmembrane transporter activity"/>
    <property type="evidence" value="ECO:0007669"/>
    <property type="project" value="TreeGrafter"/>
</dbReference>
<dbReference type="InterPro" id="IPR025110">
    <property type="entry name" value="AMP-bd_C"/>
</dbReference>
<dbReference type="PANTHER" id="PTHR43107:SF15">
    <property type="entry name" value="FATTY ACID TRANSPORT PROTEIN 3, ISOFORM A"/>
    <property type="match status" value="1"/>
</dbReference>
<feature type="domain" description="AMP-dependent synthetase/ligase" evidence="5">
    <location>
        <begin position="19"/>
        <end position="416"/>
    </location>
</feature>
<dbReference type="Gene3D" id="3.30.300.30">
    <property type="match status" value="1"/>
</dbReference>
<dbReference type="PROSITE" id="PS00455">
    <property type="entry name" value="AMP_BINDING"/>
    <property type="match status" value="1"/>
</dbReference>
<evidence type="ECO:0000313" key="8">
    <source>
        <dbReference type="Proteomes" id="UP000595349"/>
    </source>
</evidence>
<comment type="similarity">
    <text evidence="1">Belongs to the ATP-dependent AMP-binding enzyme family.</text>
</comment>
<keyword evidence="8" id="KW-1185">Reference proteome</keyword>
<evidence type="ECO:0000256" key="2">
    <source>
        <dbReference type="ARBA" id="ARBA00022598"/>
    </source>
</evidence>
<dbReference type="GO" id="GO:0005524">
    <property type="term" value="F:ATP binding"/>
    <property type="evidence" value="ECO:0007669"/>
    <property type="project" value="UniProtKB-KW"/>
</dbReference>
<evidence type="ECO:0000313" key="7">
    <source>
        <dbReference type="EMBL" id="QQK80476.1"/>
    </source>
</evidence>
<dbReference type="Pfam" id="PF00501">
    <property type="entry name" value="AMP-binding"/>
    <property type="match status" value="1"/>
</dbReference>
<keyword evidence="4" id="KW-0067">ATP-binding</keyword>
<reference evidence="7 8" key="1">
    <citation type="submission" date="2020-06" db="EMBL/GenBank/DDBJ databases">
        <title>Genomic analysis of Salicibibacter sp. NKC21-4.</title>
        <authorList>
            <person name="Oh Y.J."/>
        </authorList>
    </citation>
    <scope>NUCLEOTIDE SEQUENCE [LARGE SCALE GENOMIC DNA]</scope>
    <source>
        <strain evidence="7 8">NKC21-4</strain>
    </source>
</reference>
<dbReference type="InterPro" id="IPR042099">
    <property type="entry name" value="ANL_N_sf"/>
</dbReference>
<name>A0A7T6ZBI6_9BACI</name>
<keyword evidence="3" id="KW-0547">Nucleotide-binding</keyword>
<accession>A0A7T6ZBI6</accession>
<dbReference type="InterPro" id="IPR000873">
    <property type="entry name" value="AMP-dep_synth/lig_dom"/>
</dbReference>
<dbReference type="InterPro" id="IPR020845">
    <property type="entry name" value="AMP-binding_CS"/>
</dbReference>
<dbReference type="GO" id="GO:0044539">
    <property type="term" value="P:long-chain fatty acid import into cell"/>
    <property type="evidence" value="ECO:0007669"/>
    <property type="project" value="TreeGrafter"/>
</dbReference>